<dbReference type="PROSITE" id="PS52035">
    <property type="entry name" value="PEPTIDASE_M14"/>
    <property type="match status" value="1"/>
</dbReference>
<dbReference type="SUPFAM" id="SSF54897">
    <property type="entry name" value="Protease propeptides/inhibitors"/>
    <property type="match status" value="1"/>
</dbReference>
<evidence type="ECO:0000256" key="17">
    <source>
        <dbReference type="ARBA" id="ARBA00058352"/>
    </source>
</evidence>
<evidence type="ECO:0000256" key="9">
    <source>
        <dbReference type="ARBA" id="ARBA00022729"/>
    </source>
</evidence>
<dbReference type="SUPFAM" id="SSF53187">
    <property type="entry name" value="Zn-dependent exopeptidases"/>
    <property type="match status" value="1"/>
</dbReference>
<keyword evidence="21" id="KW-0812">Transmembrane</keyword>
<dbReference type="Pfam" id="PF00246">
    <property type="entry name" value="Peptidase_M14"/>
    <property type="match status" value="1"/>
</dbReference>
<dbReference type="GO" id="GO:0016324">
    <property type="term" value="C:apical plasma membrane"/>
    <property type="evidence" value="ECO:0007669"/>
    <property type="project" value="UniProtKB-SubCell"/>
</dbReference>
<evidence type="ECO:0000256" key="8">
    <source>
        <dbReference type="ARBA" id="ARBA00022723"/>
    </source>
</evidence>
<keyword evidence="12" id="KW-0482">Metalloprotease</keyword>
<evidence type="ECO:0000256" key="14">
    <source>
        <dbReference type="ARBA" id="ARBA00023157"/>
    </source>
</evidence>
<comment type="function">
    <text evidence="17">Carboxypeptidase which preferentially cleaves C-terminal acidic residues from peptides and proteins. Can also cleave C-terminal hydrophobic amino acids, with a preference for small residues over large residues.</text>
</comment>
<keyword evidence="9" id="KW-0732">Signal</keyword>
<keyword evidence="14" id="KW-1015">Disulfide bond</keyword>
<dbReference type="InterPro" id="IPR057246">
    <property type="entry name" value="CARBOXYPEPT_ZN_1"/>
</dbReference>
<keyword evidence="13 21" id="KW-0472">Membrane</keyword>
<comment type="cofactor">
    <cofactor evidence="1">
        <name>Zn(2+)</name>
        <dbReference type="ChEBI" id="CHEBI:29105"/>
    </cofactor>
</comment>
<keyword evidence="24" id="KW-1185">Reference proteome</keyword>
<dbReference type="PANTHER" id="PTHR11705">
    <property type="entry name" value="PROTEASE FAMILY M14 CARBOXYPEPTIDASE A,B"/>
    <property type="match status" value="1"/>
</dbReference>
<evidence type="ECO:0000256" key="13">
    <source>
        <dbReference type="ARBA" id="ARBA00023136"/>
    </source>
</evidence>
<dbReference type="EMBL" id="JAACNH010000009">
    <property type="protein sequence ID" value="KAG8432764.1"/>
    <property type="molecule type" value="Genomic_DNA"/>
</dbReference>
<keyword evidence="20" id="KW-0175">Coiled coil</keyword>
<protein>
    <recommendedName>
        <fullName evidence="18">Carboxypeptidase O</fullName>
    </recommendedName>
</protein>
<reference evidence="23" key="1">
    <citation type="thesis" date="2020" institute="ProQuest LLC" country="789 East Eisenhower Parkway, Ann Arbor, MI, USA">
        <title>Comparative Genomics and Chromosome Evolution.</title>
        <authorList>
            <person name="Mudd A.B."/>
        </authorList>
    </citation>
    <scope>NUCLEOTIDE SEQUENCE</scope>
    <source>
        <strain evidence="23">Female2</strain>
        <tissue evidence="23">Blood</tissue>
    </source>
</reference>
<dbReference type="PROSITE" id="PS00132">
    <property type="entry name" value="CARBOXYPEPT_ZN_1"/>
    <property type="match status" value="1"/>
</dbReference>
<feature type="active site" description="Proton donor/acceptor" evidence="19">
    <location>
        <position position="327"/>
    </location>
</feature>
<dbReference type="PRINTS" id="PR00765">
    <property type="entry name" value="CRBOXYPTASEA"/>
</dbReference>
<dbReference type="OrthoDB" id="3626597at2759"/>
<evidence type="ECO:0000256" key="5">
    <source>
        <dbReference type="ARBA" id="ARBA00022622"/>
    </source>
</evidence>
<dbReference type="InterPro" id="IPR036990">
    <property type="entry name" value="M14A-like_propep"/>
</dbReference>
<keyword evidence="16" id="KW-0449">Lipoprotein</keyword>
<feature type="domain" description="Peptidase M14" evidence="22">
    <location>
        <begin position="67"/>
        <end position="361"/>
    </location>
</feature>
<dbReference type="InterPro" id="IPR000834">
    <property type="entry name" value="Peptidase_M14"/>
</dbReference>
<keyword evidence="6" id="KW-0121">Carboxypeptidase</keyword>
<evidence type="ECO:0000256" key="15">
    <source>
        <dbReference type="ARBA" id="ARBA00023180"/>
    </source>
</evidence>
<feature type="transmembrane region" description="Helical" evidence="21">
    <location>
        <begin position="370"/>
        <end position="391"/>
    </location>
</feature>
<evidence type="ECO:0000256" key="20">
    <source>
        <dbReference type="SAM" id="Coils"/>
    </source>
</evidence>
<dbReference type="GO" id="GO:0005615">
    <property type="term" value="C:extracellular space"/>
    <property type="evidence" value="ECO:0007669"/>
    <property type="project" value="TreeGrafter"/>
</dbReference>
<evidence type="ECO:0000256" key="19">
    <source>
        <dbReference type="PROSITE-ProRule" id="PRU01379"/>
    </source>
</evidence>
<dbReference type="PANTHER" id="PTHR11705:SF155">
    <property type="entry name" value="CARBOXYPEPTIDASE O"/>
    <property type="match status" value="1"/>
</dbReference>
<evidence type="ECO:0000256" key="3">
    <source>
        <dbReference type="ARBA" id="ARBA00005988"/>
    </source>
</evidence>
<name>A0A8T2IP09_9PIPI</name>
<evidence type="ECO:0000313" key="24">
    <source>
        <dbReference type="Proteomes" id="UP000812440"/>
    </source>
</evidence>
<comment type="subcellular location">
    <subcellularLocation>
        <location evidence="2">Apical cell membrane</location>
        <topology evidence="2">Lipid-anchor</topology>
        <topology evidence="2">GPI-anchor</topology>
    </subcellularLocation>
</comment>
<evidence type="ECO:0000256" key="21">
    <source>
        <dbReference type="SAM" id="Phobius"/>
    </source>
</evidence>
<organism evidence="23 24">
    <name type="scientific">Hymenochirus boettgeri</name>
    <name type="common">Congo dwarf clawed frog</name>
    <dbReference type="NCBI Taxonomy" id="247094"/>
    <lineage>
        <taxon>Eukaryota</taxon>
        <taxon>Metazoa</taxon>
        <taxon>Chordata</taxon>
        <taxon>Craniata</taxon>
        <taxon>Vertebrata</taxon>
        <taxon>Euteleostomi</taxon>
        <taxon>Amphibia</taxon>
        <taxon>Batrachia</taxon>
        <taxon>Anura</taxon>
        <taxon>Pipoidea</taxon>
        <taxon>Pipidae</taxon>
        <taxon>Pipinae</taxon>
        <taxon>Hymenochirus</taxon>
    </lineage>
</organism>
<keyword evidence="11" id="KW-0862">Zinc</keyword>
<dbReference type="GO" id="GO:0006508">
    <property type="term" value="P:proteolysis"/>
    <property type="evidence" value="ECO:0007669"/>
    <property type="project" value="UniProtKB-KW"/>
</dbReference>
<keyword evidence="5" id="KW-0336">GPI-anchor</keyword>
<dbReference type="FunFam" id="3.40.630.10:FF:000050">
    <property type="entry name" value="Carboxypeptidase O"/>
    <property type="match status" value="1"/>
</dbReference>
<evidence type="ECO:0000259" key="22">
    <source>
        <dbReference type="PROSITE" id="PS52035"/>
    </source>
</evidence>
<comment type="similarity">
    <text evidence="3 19">Belongs to the peptidase M14 family.</text>
</comment>
<keyword evidence="8" id="KW-0479">Metal-binding</keyword>
<dbReference type="Pfam" id="PF02244">
    <property type="entry name" value="Propep_M14"/>
    <property type="match status" value="1"/>
</dbReference>
<evidence type="ECO:0000256" key="18">
    <source>
        <dbReference type="ARBA" id="ARBA00071404"/>
    </source>
</evidence>
<evidence type="ECO:0000256" key="1">
    <source>
        <dbReference type="ARBA" id="ARBA00001947"/>
    </source>
</evidence>
<dbReference type="InterPro" id="IPR003146">
    <property type="entry name" value="M14A_act_pep"/>
</dbReference>
<evidence type="ECO:0000256" key="2">
    <source>
        <dbReference type="ARBA" id="ARBA00004303"/>
    </source>
</evidence>
<evidence type="ECO:0000313" key="23">
    <source>
        <dbReference type="EMBL" id="KAG8432764.1"/>
    </source>
</evidence>
<dbReference type="Proteomes" id="UP000812440">
    <property type="component" value="Chromosome 9"/>
</dbReference>
<evidence type="ECO:0000256" key="7">
    <source>
        <dbReference type="ARBA" id="ARBA00022670"/>
    </source>
</evidence>
<keyword evidence="15" id="KW-0325">Glycoprotein</keyword>
<evidence type="ECO:0000256" key="16">
    <source>
        <dbReference type="ARBA" id="ARBA00023288"/>
    </source>
</evidence>
<evidence type="ECO:0000256" key="11">
    <source>
        <dbReference type="ARBA" id="ARBA00022833"/>
    </source>
</evidence>
<dbReference type="GO" id="GO:0004181">
    <property type="term" value="F:metallocarboxypeptidase activity"/>
    <property type="evidence" value="ECO:0007669"/>
    <property type="project" value="InterPro"/>
</dbReference>
<keyword evidence="7" id="KW-0645">Protease</keyword>
<dbReference type="AlphaFoldDB" id="A0A8T2IP09"/>
<accession>A0A8T2IP09</accession>
<dbReference type="GO" id="GO:0008270">
    <property type="term" value="F:zinc ion binding"/>
    <property type="evidence" value="ECO:0007669"/>
    <property type="project" value="InterPro"/>
</dbReference>
<keyword evidence="21" id="KW-1133">Transmembrane helix</keyword>
<dbReference type="GO" id="GO:0098552">
    <property type="term" value="C:side of membrane"/>
    <property type="evidence" value="ECO:0007669"/>
    <property type="project" value="UniProtKB-KW"/>
</dbReference>
<gene>
    <name evidence="23" type="ORF">GDO86_017127</name>
</gene>
<dbReference type="SMART" id="SM00631">
    <property type="entry name" value="Zn_pept"/>
    <property type="match status" value="1"/>
</dbReference>
<dbReference type="Gene3D" id="3.30.70.340">
    <property type="entry name" value="Metallocarboxypeptidase-like"/>
    <property type="match status" value="1"/>
</dbReference>
<feature type="coiled-coil region" evidence="20">
    <location>
        <begin position="270"/>
        <end position="297"/>
    </location>
</feature>
<dbReference type="Gene3D" id="3.40.630.10">
    <property type="entry name" value="Zn peptidases"/>
    <property type="match status" value="1"/>
</dbReference>
<evidence type="ECO:0000256" key="12">
    <source>
        <dbReference type="ARBA" id="ARBA00023049"/>
    </source>
</evidence>
<evidence type="ECO:0000256" key="4">
    <source>
        <dbReference type="ARBA" id="ARBA00022475"/>
    </source>
</evidence>
<evidence type="ECO:0000256" key="6">
    <source>
        <dbReference type="ARBA" id="ARBA00022645"/>
    </source>
</evidence>
<sequence>MIEDITAGREIHVRIPFTHVRQFKKHLLQQMLPFEILINDVQEVLDQNFVIEPKNQKVSLSNYDYTKYHPMEEIYDWMKQIEEKHSDLVKMHYLGSTFETRPIYYFKIGWPSDKTKKIVFMDCGIHAREWIAVAYCQWFVKEILLNHKDPLLTNILTQVDFFVVPVLNIDGYVYSWTTERLWRKNRTPHNNGTCYGVDLNRNFNSAWCTVGASTNCSSLTFCGSAPESERETKAVVSLIEKTKKNILFYLGIHSYGQYILLPYGSTKNHSANHKEMMDVAEKAVADLKEKHNNLYKVGPSSVVLYENSGSTCDWAADIGIKFSYIFELRDNGTYGFQLPKEQIRPTCEETMTAVMSMMEYANKMYLDNSAVAATFIGRNVLFLCAVCVYYVSMY</sequence>
<comment type="caution">
    <text evidence="23">The sequence shown here is derived from an EMBL/GenBank/DDBJ whole genome shotgun (WGS) entry which is preliminary data.</text>
</comment>
<evidence type="ECO:0000256" key="10">
    <source>
        <dbReference type="ARBA" id="ARBA00022801"/>
    </source>
</evidence>
<keyword evidence="4" id="KW-1003">Cell membrane</keyword>
<proteinExistence type="inferred from homology"/>
<keyword evidence="10" id="KW-0378">Hydrolase</keyword>